<dbReference type="SUPFAM" id="SSF51445">
    <property type="entry name" value="(Trans)glycosidases"/>
    <property type="match status" value="1"/>
</dbReference>
<dbReference type="InterPro" id="IPR017853">
    <property type="entry name" value="GH"/>
</dbReference>
<comment type="caution">
    <text evidence="1">The sequence shown here is derived from an EMBL/GenBank/DDBJ whole genome shotgun (WGS) entry which is preliminary data.</text>
</comment>
<feature type="non-terminal residue" evidence="1">
    <location>
        <position position="67"/>
    </location>
</feature>
<protein>
    <submittedName>
        <fullName evidence="1">Uncharacterized protein</fullName>
    </submittedName>
</protein>
<organism evidence="1 2">
    <name type="scientific">Madurella mycetomatis</name>
    <dbReference type="NCBI Taxonomy" id="100816"/>
    <lineage>
        <taxon>Eukaryota</taxon>
        <taxon>Fungi</taxon>
        <taxon>Dikarya</taxon>
        <taxon>Ascomycota</taxon>
        <taxon>Pezizomycotina</taxon>
        <taxon>Sordariomycetes</taxon>
        <taxon>Sordariomycetidae</taxon>
        <taxon>Sordariales</taxon>
        <taxon>Sordariales incertae sedis</taxon>
        <taxon>Madurella</taxon>
    </lineage>
</organism>
<sequence length="67" mass="7791">MWHEEHPSNKEPDQFHTVGYFESWNIDERGCLHMDVSMIPKAAPVSWAYSGYSHIHFAFLGPTPELM</sequence>
<name>A0A175VP92_9PEZI</name>
<dbReference type="Gene3D" id="3.20.20.80">
    <property type="entry name" value="Glycosidases"/>
    <property type="match status" value="1"/>
</dbReference>
<dbReference type="VEuPathDB" id="FungiDB:MMYC01_210389"/>
<proteinExistence type="predicted"/>
<evidence type="ECO:0000313" key="1">
    <source>
        <dbReference type="EMBL" id="KXX73001.1"/>
    </source>
</evidence>
<dbReference type="AlphaFoldDB" id="A0A175VP92"/>
<dbReference type="EMBL" id="LCTW02000579">
    <property type="protein sequence ID" value="KXX73001.1"/>
    <property type="molecule type" value="Genomic_DNA"/>
</dbReference>
<evidence type="ECO:0000313" key="2">
    <source>
        <dbReference type="Proteomes" id="UP000078237"/>
    </source>
</evidence>
<dbReference type="Proteomes" id="UP000078237">
    <property type="component" value="Unassembled WGS sequence"/>
</dbReference>
<gene>
    <name evidence="1" type="ORF">MMYC01_210389</name>
</gene>
<accession>A0A175VP92</accession>
<reference evidence="1 2" key="1">
    <citation type="journal article" date="2016" name="Genome Announc.">
        <title>Genome Sequence of Madurella mycetomatis mm55, Isolated from a Human Mycetoma Case in Sudan.</title>
        <authorList>
            <person name="Smit S."/>
            <person name="Derks M.F."/>
            <person name="Bervoets S."/>
            <person name="Fahal A."/>
            <person name="van Leeuwen W."/>
            <person name="van Belkum A."/>
            <person name="van de Sande W.W."/>
        </authorList>
    </citation>
    <scope>NUCLEOTIDE SEQUENCE [LARGE SCALE GENOMIC DNA]</scope>
    <source>
        <strain evidence="2">mm55</strain>
    </source>
</reference>
<keyword evidence="2" id="KW-1185">Reference proteome</keyword>